<dbReference type="InterPro" id="IPR059117">
    <property type="entry name" value="APS_kinase_dom"/>
</dbReference>
<protein>
    <submittedName>
        <fullName evidence="3">Adenylyl-sulfate kinase (Modular protein)</fullName>
    </submittedName>
</protein>
<dbReference type="NCBIfam" id="NF004041">
    <property type="entry name" value="PRK05541.1"/>
    <property type="match status" value="1"/>
</dbReference>
<keyword evidence="3" id="KW-0418">Kinase</keyword>
<dbReference type="Gene3D" id="3.40.50.300">
    <property type="entry name" value="P-loop containing nucleotide triphosphate hydrolases"/>
    <property type="match status" value="1"/>
</dbReference>
<evidence type="ECO:0000313" key="3">
    <source>
        <dbReference type="EMBL" id="SLM30907.1"/>
    </source>
</evidence>
<feature type="domain" description="APS kinase" evidence="2">
    <location>
        <begin position="2"/>
        <end position="150"/>
    </location>
</feature>
<dbReference type="SUPFAM" id="SSF52540">
    <property type="entry name" value="P-loop containing nucleoside triphosphate hydrolases"/>
    <property type="match status" value="1"/>
</dbReference>
<dbReference type="GO" id="GO:0010134">
    <property type="term" value="P:sulfate assimilation via adenylyl sulfate reduction"/>
    <property type="evidence" value="ECO:0007669"/>
    <property type="project" value="TreeGrafter"/>
</dbReference>
<dbReference type="PANTHER" id="PTHR42700:SF1">
    <property type="entry name" value="SULFATE ADENYLYLTRANSFERASE"/>
    <property type="match status" value="1"/>
</dbReference>
<keyword evidence="4" id="KW-1185">Reference proteome</keyword>
<dbReference type="OrthoDB" id="9804504at2"/>
<accession>A0A1W1HEJ1</accession>
<dbReference type="RefSeq" id="WP_080809538.1">
    <property type="nucleotide sequence ID" value="NZ_LT828568.1"/>
</dbReference>
<proteinExistence type="predicted"/>
<dbReference type="GO" id="GO:0019379">
    <property type="term" value="P:sulfate assimilation, phosphoadenylyl sulfate reduction by phosphoadenylyl-sulfate reductase (thioredoxin)"/>
    <property type="evidence" value="ECO:0007669"/>
    <property type="project" value="TreeGrafter"/>
</dbReference>
<organism evidence="3 4">
    <name type="scientific">Desulfamplus magnetovallimortis</name>
    <dbReference type="NCBI Taxonomy" id="1246637"/>
    <lineage>
        <taxon>Bacteria</taxon>
        <taxon>Pseudomonadati</taxon>
        <taxon>Thermodesulfobacteriota</taxon>
        <taxon>Desulfobacteria</taxon>
        <taxon>Desulfobacterales</taxon>
        <taxon>Desulfobacteraceae</taxon>
        <taxon>Desulfamplus</taxon>
    </lineage>
</organism>
<dbReference type="GO" id="GO:0005737">
    <property type="term" value="C:cytoplasm"/>
    <property type="evidence" value="ECO:0007669"/>
    <property type="project" value="TreeGrafter"/>
</dbReference>
<dbReference type="AlphaFoldDB" id="A0A1W1HEJ1"/>
<dbReference type="STRING" id="1246637.MTBBW1_2520008"/>
<dbReference type="Proteomes" id="UP000191931">
    <property type="component" value="Unassembled WGS sequence"/>
</dbReference>
<dbReference type="PANTHER" id="PTHR42700">
    <property type="entry name" value="SULFATE ADENYLYLTRANSFERASE"/>
    <property type="match status" value="1"/>
</dbReference>
<reference evidence="3 4" key="1">
    <citation type="submission" date="2017-03" db="EMBL/GenBank/DDBJ databases">
        <authorList>
            <person name="Afonso C.L."/>
            <person name="Miller P.J."/>
            <person name="Scott M.A."/>
            <person name="Spackman E."/>
            <person name="Goraichik I."/>
            <person name="Dimitrov K.M."/>
            <person name="Suarez D.L."/>
            <person name="Swayne D.E."/>
        </authorList>
    </citation>
    <scope>NUCLEOTIDE SEQUENCE [LARGE SCALE GENOMIC DNA]</scope>
    <source>
        <strain evidence="3">PRJEB14757</strain>
    </source>
</reference>
<evidence type="ECO:0000256" key="1">
    <source>
        <dbReference type="ARBA" id="ARBA00022679"/>
    </source>
</evidence>
<dbReference type="Pfam" id="PF01583">
    <property type="entry name" value="APS_kinase"/>
    <property type="match status" value="1"/>
</dbReference>
<dbReference type="InterPro" id="IPR027417">
    <property type="entry name" value="P-loop_NTPase"/>
</dbReference>
<evidence type="ECO:0000313" key="4">
    <source>
        <dbReference type="Proteomes" id="UP000191931"/>
    </source>
</evidence>
<dbReference type="GO" id="GO:0004781">
    <property type="term" value="F:sulfate adenylyltransferase (ATP) activity"/>
    <property type="evidence" value="ECO:0007669"/>
    <property type="project" value="TreeGrafter"/>
</dbReference>
<sequence length="256" mass="29813">MIIWLIGLSASGKTAIGKKVYQLWKQSEPNTVFVDGDEIREIFKHDRGDSPYTIEGRKINADRICELCAWLDRQKINAVCCILSIFDESRIWNRNNYSDYYEVFISVPLDICKKRDIKKLYASAEQGILKNVVGMDIPFHNPTTYDLIIDNSPELNEFDSLANEILSSALQNRKKIKYIYSKGNLIEKPNTYFYSKVMGIDFLTVWINSRRKIQKHLNLKYPEYLSKQDNLLKNSSLEFNIDSNLNNIKKISILHK</sequence>
<keyword evidence="1" id="KW-0808">Transferase</keyword>
<dbReference type="GO" id="GO:0016301">
    <property type="term" value="F:kinase activity"/>
    <property type="evidence" value="ECO:0007669"/>
    <property type="project" value="UniProtKB-KW"/>
</dbReference>
<name>A0A1W1HEJ1_9BACT</name>
<gene>
    <name evidence="3" type="ORF">MTBBW1_2520008</name>
</gene>
<dbReference type="EMBL" id="FWEV01000171">
    <property type="protein sequence ID" value="SLM30907.1"/>
    <property type="molecule type" value="Genomic_DNA"/>
</dbReference>
<evidence type="ECO:0000259" key="2">
    <source>
        <dbReference type="Pfam" id="PF01583"/>
    </source>
</evidence>
<dbReference type="InterPro" id="IPR050512">
    <property type="entry name" value="Sulf_AdTrans/APS_kinase"/>
</dbReference>